<evidence type="ECO:0000256" key="2">
    <source>
        <dbReference type="SAM" id="SignalP"/>
    </source>
</evidence>
<gene>
    <name evidence="4" type="ORF">EJA19_03040</name>
</gene>
<evidence type="ECO:0000259" key="3">
    <source>
        <dbReference type="Pfam" id="PF13505"/>
    </source>
</evidence>
<feature type="signal peptide" evidence="2">
    <location>
        <begin position="1"/>
        <end position="19"/>
    </location>
</feature>
<keyword evidence="5" id="KW-1185">Reference proteome</keyword>
<comment type="caution">
    <text evidence="4">The sequence shown here is derived from an EMBL/GenBank/DDBJ whole genome shotgun (WGS) entry which is preliminary data.</text>
</comment>
<dbReference type="Gene3D" id="2.40.160.20">
    <property type="match status" value="1"/>
</dbReference>
<dbReference type="SUPFAM" id="SSF56925">
    <property type="entry name" value="OMPA-like"/>
    <property type="match status" value="1"/>
</dbReference>
<feature type="chain" id="PRO_5018772441" description="Outer membrane protein beta-barrel domain-containing protein" evidence="2">
    <location>
        <begin position="20"/>
        <end position="294"/>
    </location>
</feature>
<organism evidence="4 5">
    <name type="scientific">Mangrovimonas spongiae</name>
    <dbReference type="NCBI Taxonomy" id="2494697"/>
    <lineage>
        <taxon>Bacteria</taxon>
        <taxon>Pseudomonadati</taxon>
        <taxon>Bacteroidota</taxon>
        <taxon>Flavobacteriia</taxon>
        <taxon>Flavobacteriales</taxon>
        <taxon>Flavobacteriaceae</taxon>
        <taxon>Mangrovimonas</taxon>
    </lineage>
</organism>
<dbReference type="Pfam" id="PF13505">
    <property type="entry name" value="OMP_b-brl"/>
    <property type="match status" value="1"/>
</dbReference>
<accession>A0A3R9NU87</accession>
<dbReference type="Proteomes" id="UP000270620">
    <property type="component" value="Unassembled WGS sequence"/>
</dbReference>
<feature type="domain" description="Outer membrane protein beta-barrel" evidence="3">
    <location>
        <begin position="154"/>
        <end position="284"/>
    </location>
</feature>
<name>A0A3R9NU87_9FLAO</name>
<dbReference type="InterPro" id="IPR027385">
    <property type="entry name" value="Beta-barrel_OMP"/>
</dbReference>
<evidence type="ECO:0000313" key="5">
    <source>
        <dbReference type="Proteomes" id="UP000270620"/>
    </source>
</evidence>
<dbReference type="EMBL" id="RWBG01000001">
    <property type="protein sequence ID" value="RSK41871.1"/>
    <property type="molecule type" value="Genomic_DNA"/>
</dbReference>
<dbReference type="InterPro" id="IPR011250">
    <property type="entry name" value="OMP/PagP_B-barrel"/>
</dbReference>
<reference evidence="4 5" key="1">
    <citation type="submission" date="2018-12" db="EMBL/GenBank/DDBJ databases">
        <title>Mangrovimonas spongiae sp. nov., a novel member of the genus Mangrovimonas isolated from marine sponge.</title>
        <authorList>
            <person name="Zhuang L."/>
            <person name="Luo L."/>
        </authorList>
    </citation>
    <scope>NUCLEOTIDE SEQUENCE [LARGE SCALE GENOMIC DNA]</scope>
    <source>
        <strain evidence="4 5">HN-E26</strain>
    </source>
</reference>
<proteinExistence type="predicted"/>
<dbReference type="AlphaFoldDB" id="A0A3R9NU87"/>
<keyword evidence="1 2" id="KW-0732">Signal</keyword>
<dbReference type="OrthoDB" id="1411114at2"/>
<protein>
    <recommendedName>
        <fullName evidence="3">Outer membrane protein beta-barrel domain-containing protein</fullName>
    </recommendedName>
</protein>
<evidence type="ECO:0000256" key="1">
    <source>
        <dbReference type="ARBA" id="ARBA00022729"/>
    </source>
</evidence>
<sequence>MKHIILAFVFTLSVYASQAQETYTVDGETLELKTEVEGNLDLLWNVIDGQYRYFVRTQDGAITELKNTKDSNKKYQEEYKATLNSIMDSGYNVSVDNVDLTLPSLKKVIDLYNGTSDVSYQSVVKKAEPQLRLGVLGGLTNFPFVENPNNKLSPIFGAELEVISSKENPRHSGFFQLRHALENDELKYSSTELSLGYRYRFVSTSKLGVYANVKFATLSFNKVTYTYENNNSQLVSTSDHETIFDAPFIFGIGGEYRISSRAFISLNYNRLVAIFLDSPDNFSTDVSLGFKMIL</sequence>
<evidence type="ECO:0000313" key="4">
    <source>
        <dbReference type="EMBL" id="RSK41871.1"/>
    </source>
</evidence>
<dbReference type="RefSeq" id="WP_125466862.1">
    <property type="nucleotide sequence ID" value="NZ_RWBG01000001.1"/>
</dbReference>